<dbReference type="InterPro" id="IPR014710">
    <property type="entry name" value="RmlC-like_jellyroll"/>
</dbReference>
<dbReference type="InterPro" id="IPR036388">
    <property type="entry name" value="WH-like_DNA-bd_sf"/>
</dbReference>
<keyword evidence="1" id="KW-0805">Transcription regulation</keyword>
<protein>
    <submittedName>
        <fullName evidence="6">Crp/Fnr family transcriptional regulator</fullName>
    </submittedName>
</protein>
<sequence>MSTPRNPALQLMLQSKRKPSASELAAIPWLAGLKPVDQRLAQQALEVGDCLQGDLVCMAGKPVRYWIGVIDGLLKMSNHRADGSTISYAGLPTGSWFGEGTVLKREHYRYDITALRNSTVAVLPVDTFHSLLDRSIEFNRTIMNQLSERVGQFITSRETDRLNSPDSRVARTLAALVNPILAPSIDNTLRITQQELAYLVGLSRQRVNMALVKLAQQGLIGLEYGGLQVLKRHALAEY</sequence>
<evidence type="ECO:0000259" key="5">
    <source>
        <dbReference type="PROSITE" id="PS51063"/>
    </source>
</evidence>
<keyword evidence="7" id="KW-1185">Reference proteome</keyword>
<evidence type="ECO:0000256" key="1">
    <source>
        <dbReference type="ARBA" id="ARBA00023015"/>
    </source>
</evidence>
<proteinExistence type="predicted"/>
<dbReference type="Pfam" id="PF13545">
    <property type="entry name" value="HTH_Crp_2"/>
    <property type="match status" value="1"/>
</dbReference>
<evidence type="ECO:0000313" key="6">
    <source>
        <dbReference type="EMBL" id="THJ31897.1"/>
    </source>
</evidence>
<dbReference type="InterPro" id="IPR000595">
    <property type="entry name" value="cNMP-bd_dom"/>
</dbReference>
<dbReference type="PROSITE" id="PS50042">
    <property type="entry name" value="CNMP_BINDING_3"/>
    <property type="match status" value="1"/>
</dbReference>
<evidence type="ECO:0000256" key="3">
    <source>
        <dbReference type="ARBA" id="ARBA00023163"/>
    </source>
</evidence>
<dbReference type="RefSeq" id="WP_136407262.1">
    <property type="nucleotide sequence ID" value="NZ_JARXRQ010000006.1"/>
</dbReference>
<dbReference type="GO" id="GO:0005829">
    <property type="term" value="C:cytosol"/>
    <property type="evidence" value="ECO:0007669"/>
    <property type="project" value="TreeGrafter"/>
</dbReference>
<dbReference type="InterPro" id="IPR012318">
    <property type="entry name" value="HTH_CRP"/>
</dbReference>
<keyword evidence="3" id="KW-0804">Transcription</keyword>
<dbReference type="PANTHER" id="PTHR24567:SF68">
    <property type="entry name" value="DNA-BINDING TRANSCRIPTIONAL DUAL REGULATOR CRP"/>
    <property type="match status" value="1"/>
</dbReference>
<dbReference type="AlphaFoldDB" id="A0A4S5BHN4"/>
<dbReference type="GO" id="GO:0003700">
    <property type="term" value="F:DNA-binding transcription factor activity"/>
    <property type="evidence" value="ECO:0007669"/>
    <property type="project" value="TreeGrafter"/>
</dbReference>
<dbReference type="InterPro" id="IPR036390">
    <property type="entry name" value="WH_DNA-bd_sf"/>
</dbReference>
<accession>A0A4S5BHN4</accession>
<feature type="domain" description="HTH crp-type" evidence="5">
    <location>
        <begin position="163"/>
        <end position="233"/>
    </location>
</feature>
<dbReference type="CDD" id="cd00038">
    <property type="entry name" value="CAP_ED"/>
    <property type="match status" value="1"/>
</dbReference>
<dbReference type="EMBL" id="SSWX01000019">
    <property type="protein sequence ID" value="THJ31897.1"/>
    <property type="molecule type" value="Genomic_DNA"/>
</dbReference>
<evidence type="ECO:0000256" key="2">
    <source>
        <dbReference type="ARBA" id="ARBA00023125"/>
    </source>
</evidence>
<dbReference type="PANTHER" id="PTHR24567">
    <property type="entry name" value="CRP FAMILY TRANSCRIPTIONAL REGULATORY PROTEIN"/>
    <property type="match status" value="1"/>
</dbReference>
<dbReference type="Gene3D" id="2.60.120.10">
    <property type="entry name" value="Jelly Rolls"/>
    <property type="match status" value="1"/>
</dbReference>
<dbReference type="SUPFAM" id="SSF51206">
    <property type="entry name" value="cAMP-binding domain-like"/>
    <property type="match status" value="1"/>
</dbReference>
<feature type="domain" description="Cyclic nucleotide-binding" evidence="4">
    <location>
        <begin position="53"/>
        <end position="149"/>
    </location>
</feature>
<comment type="caution">
    <text evidence="6">The sequence shown here is derived from an EMBL/GenBank/DDBJ whole genome shotgun (WGS) entry which is preliminary data.</text>
</comment>
<gene>
    <name evidence="6" type="ORF">E8K88_13795</name>
</gene>
<name>A0A4S5BHN4_9BURK</name>
<keyword evidence="2" id="KW-0238">DNA-binding</keyword>
<reference evidence="6 7" key="1">
    <citation type="submission" date="2019-04" db="EMBL/GenBank/DDBJ databases">
        <title>Lampropedia sp YIM MLB12 draf genome.</title>
        <authorList>
            <person name="Wang Y.-X."/>
        </authorList>
    </citation>
    <scope>NUCLEOTIDE SEQUENCE [LARGE SCALE GENOMIC DNA]</scope>
    <source>
        <strain evidence="6 7">YIM MLB12</strain>
    </source>
</reference>
<dbReference type="GO" id="GO:0003677">
    <property type="term" value="F:DNA binding"/>
    <property type="evidence" value="ECO:0007669"/>
    <property type="project" value="UniProtKB-KW"/>
</dbReference>
<dbReference type="Proteomes" id="UP000306236">
    <property type="component" value="Unassembled WGS sequence"/>
</dbReference>
<dbReference type="Gene3D" id="1.10.10.10">
    <property type="entry name" value="Winged helix-like DNA-binding domain superfamily/Winged helix DNA-binding domain"/>
    <property type="match status" value="1"/>
</dbReference>
<evidence type="ECO:0000313" key="7">
    <source>
        <dbReference type="Proteomes" id="UP000306236"/>
    </source>
</evidence>
<dbReference type="OrthoDB" id="8558412at2"/>
<dbReference type="InterPro" id="IPR018490">
    <property type="entry name" value="cNMP-bd_dom_sf"/>
</dbReference>
<dbReference type="SMART" id="SM00419">
    <property type="entry name" value="HTH_CRP"/>
    <property type="match status" value="1"/>
</dbReference>
<dbReference type="SUPFAM" id="SSF46785">
    <property type="entry name" value="Winged helix' DNA-binding domain"/>
    <property type="match status" value="1"/>
</dbReference>
<dbReference type="Pfam" id="PF00027">
    <property type="entry name" value="cNMP_binding"/>
    <property type="match status" value="1"/>
</dbReference>
<organism evidence="6 7">
    <name type="scientific">Lampropedia aestuarii</name>
    <dbReference type="NCBI Taxonomy" id="2562762"/>
    <lineage>
        <taxon>Bacteria</taxon>
        <taxon>Pseudomonadati</taxon>
        <taxon>Pseudomonadota</taxon>
        <taxon>Betaproteobacteria</taxon>
        <taxon>Burkholderiales</taxon>
        <taxon>Comamonadaceae</taxon>
        <taxon>Lampropedia</taxon>
    </lineage>
</organism>
<dbReference type="PROSITE" id="PS51063">
    <property type="entry name" value="HTH_CRP_2"/>
    <property type="match status" value="1"/>
</dbReference>
<dbReference type="InterPro" id="IPR050397">
    <property type="entry name" value="Env_Response_Regulators"/>
</dbReference>
<evidence type="ECO:0000259" key="4">
    <source>
        <dbReference type="PROSITE" id="PS50042"/>
    </source>
</evidence>